<evidence type="ECO:0008006" key="2">
    <source>
        <dbReference type="Google" id="ProtNLM"/>
    </source>
</evidence>
<dbReference type="AlphaFoldDB" id="A0A7G9ZBV0"/>
<accession>A0A7G9ZBV0</accession>
<dbReference type="InterPro" id="IPR036866">
    <property type="entry name" value="RibonucZ/Hydroxyglut_hydro"/>
</dbReference>
<name>A0A7G9ZBV0_9EURY</name>
<organism evidence="1">
    <name type="scientific">Candidatus Methanophaga sp. ANME-1 ERB7</name>
    <dbReference type="NCBI Taxonomy" id="2759913"/>
    <lineage>
        <taxon>Archaea</taxon>
        <taxon>Methanobacteriati</taxon>
        <taxon>Methanobacteriota</taxon>
        <taxon>Stenosarchaea group</taxon>
        <taxon>Methanomicrobia</taxon>
        <taxon>Candidatus Methanophagales</taxon>
        <taxon>Candidatus Methanophagaceae</taxon>
        <taxon>Candidatus Methanophaga</taxon>
    </lineage>
</organism>
<reference evidence="1" key="1">
    <citation type="submission" date="2020-06" db="EMBL/GenBank/DDBJ databases">
        <title>Unique genomic features of the anaerobic methanotrophic archaea.</title>
        <authorList>
            <person name="Chadwick G.L."/>
            <person name="Skennerton C.T."/>
            <person name="Laso-Perez R."/>
            <person name="Leu A.O."/>
            <person name="Speth D.R."/>
            <person name="Yu H."/>
            <person name="Morgan-Lang C."/>
            <person name="Hatzenpichler R."/>
            <person name="Goudeau D."/>
            <person name="Malmstrom R."/>
            <person name="Brazelton W.J."/>
            <person name="Woyke T."/>
            <person name="Hallam S.J."/>
            <person name="Tyson G.W."/>
            <person name="Wegener G."/>
            <person name="Boetius A."/>
            <person name="Orphan V."/>
        </authorList>
    </citation>
    <scope>NUCLEOTIDE SEQUENCE</scope>
</reference>
<dbReference type="Gene3D" id="3.60.15.10">
    <property type="entry name" value="Ribonuclease Z/Hydroxyacylglutathione hydrolase-like"/>
    <property type="match status" value="1"/>
</dbReference>
<protein>
    <recommendedName>
        <fullName evidence="2">Metallo-beta-lactamase domain-containing protein</fullName>
    </recommendedName>
</protein>
<proteinExistence type="predicted"/>
<sequence length="72" mass="8187">MQVKKQIHAIMIPSQIPVAPGKTLDRFVYSYLIYDTEICLIDSGIKSSERVIFDYTKKLGRAPDEISLIIQS</sequence>
<dbReference type="SUPFAM" id="SSF56281">
    <property type="entry name" value="Metallo-hydrolase/oxidoreductase"/>
    <property type="match status" value="1"/>
</dbReference>
<gene>
    <name evidence="1" type="ORF">GBAFDLPJ_00028</name>
</gene>
<evidence type="ECO:0000313" key="1">
    <source>
        <dbReference type="EMBL" id="QNO57734.1"/>
    </source>
</evidence>
<dbReference type="EMBL" id="MT631700">
    <property type="protein sequence ID" value="QNO57734.1"/>
    <property type="molecule type" value="Genomic_DNA"/>
</dbReference>